<dbReference type="Gene3D" id="2.60.40.4300">
    <property type="match status" value="2"/>
</dbReference>
<feature type="compositionally biased region" description="Polar residues" evidence="1">
    <location>
        <begin position="664"/>
        <end position="697"/>
    </location>
</feature>
<feature type="domain" description="Mub B2-like" evidence="2">
    <location>
        <begin position="499"/>
        <end position="575"/>
    </location>
</feature>
<dbReference type="OrthoDB" id="2280183at2"/>
<feature type="compositionally biased region" description="Polar residues" evidence="1">
    <location>
        <begin position="645"/>
        <end position="654"/>
    </location>
</feature>
<accession>Q5FJS1</accession>
<dbReference type="HOGENOM" id="CLU_473919_0_0_9"/>
<dbReference type="AlphaFoldDB" id="Q5FJS1"/>
<evidence type="ECO:0000256" key="1">
    <source>
        <dbReference type="SAM" id="MobiDB-lite"/>
    </source>
</evidence>
<dbReference type="Proteomes" id="UP000006381">
    <property type="component" value="Chromosome"/>
</dbReference>
<name>Q5FJS1_LACAC</name>
<dbReference type="InterPro" id="IPR041495">
    <property type="entry name" value="Mub_B2"/>
</dbReference>
<feature type="region of interest" description="Disordered" evidence="1">
    <location>
        <begin position="631"/>
        <end position="697"/>
    </location>
</feature>
<dbReference type="PATRIC" id="fig|272621.13.peg.1156"/>
<dbReference type="BioCyc" id="LACI272621:G1G49-1204-MONOMER"/>
<dbReference type="RefSeq" id="WP_003547741.1">
    <property type="nucleotide sequence ID" value="NC_006814.3"/>
</dbReference>
<dbReference type="Pfam" id="PF17966">
    <property type="entry name" value="Muc_B2"/>
    <property type="match status" value="1"/>
</dbReference>
<dbReference type="KEGG" id="lac:LBA1218"/>
<keyword evidence="4" id="KW-1185">Reference proteome</keyword>
<evidence type="ECO:0000259" key="2">
    <source>
        <dbReference type="Pfam" id="PF17966"/>
    </source>
</evidence>
<dbReference type="EMBL" id="CP000033">
    <property type="protein sequence ID" value="AAV43053.1"/>
    <property type="molecule type" value="Genomic_DNA"/>
</dbReference>
<protein>
    <submittedName>
        <fullName evidence="3">Putative mucus binding protein</fullName>
    </submittedName>
</protein>
<evidence type="ECO:0000313" key="3">
    <source>
        <dbReference type="EMBL" id="AAV43053.1"/>
    </source>
</evidence>
<gene>
    <name evidence="3" type="ordered locus">LBA1218</name>
</gene>
<dbReference type="GeneID" id="93289687"/>
<feature type="region of interest" description="Disordered" evidence="1">
    <location>
        <begin position="38"/>
        <end position="57"/>
    </location>
</feature>
<evidence type="ECO:0000313" key="4">
    <source>
        <dbReference type="Proteomes" id="UP000006381"/>
    </source>
</evidence>
<proteinExistence type="predicted"/>
<reference evidence="3 4" key="1">
    <citation type="journal article" date="2005" name="Proc. Natl. Acad. Sci. U.S.A.">
        <title>Complete genome sequence of the probiotic lactic acid bacterium Lactobacillus acidophilus NCFM.</title>
        <authorList>
            <person name="Altermann E."/>
            <person name="Russell W.M."/>
            <person name="Azcarate-Peril M.A."/>
            <person name="Barrangou R."/>
            <person name="Buck B.L."/>
            <person name="McAuliffe O."/>
            <person name="Souther N."/>
            <person name="Dobson A."/>
            <person name="Duong T."/>
            <person name="Callanan M."/>
            <person name="Lick S."/>
            <person name="Hamrick A."/>
            <person name="Cano R."/>
            <person name="Klaenhammer T.R."/>
        </authorList>
    </citation>
    <scope>NUCLEOTIDE SEQUENCE [LARGE SCALE GENOMIC DNA]</scope>
    <source>
        <strain evidence="4">ATCC 700396 / NCK56 / N2 / NCFM</strain>
    </source>
</reference>
<dbReference type="STRING" id="272621.LBA1218"/>
<dbReference type="eggNOG" id="ENOG5032H3B">
    <property type="taxonomic scope" value="Bacteria"/>
</dbReference>
<organism evidence="4">
    <name type="scientific">Lactobacillus acidophilus (strain ATCC 700396 / NCK56 / N2 / NCFM)</name>
    <dbReference type="NCBI Taxonomy" id="272621"/>
    <lineage>
        <taxon>Bacteria</taxon>
        <taxon>Bacillati</taxon>
        <taxon>Bacillota</taxon>
        <taxon>Bacilli</taxon>
        <taxon>Lactobacillales</taxon>
        <taxon>Lactobacillaceae</taxon>
        <taxon>Lactobacillus</taxon>
    </lineage>
</organism>
<sequence>MYNAANQQVSYNDFVNASKQNQPIPVVNTIKFNENGKFGDGSNDWSKNGGTNGENNNNTVIHNPHSTFLIQMDTLLPTNIPTNWTKPGNGPSSTITIPNNPHAVVTSDSTTGNTSTYIGFNNGGSGFINNTKFTADLYFADVTKHESIKDLGGQNNIPLTVKGVNEESATLSTLIRFNNIESFIKNLNKSGYAFVGASTGKHVSGKYTNSTLYSSKNYEDNKYGNYDWEGKEFTLNFVKLSSQNKSVSDSVKYIYENGPKKGQEVESEYAKPSSQSLTFNQTQIVDDNGNVVYPSTWLAENNNGKFDVINIPTNVNGNTKYSIDYDNITLNNEKLSALDKSVSVDRKKNIITITIDKDTIPEKTRFDLVIPYKLIENIRVHYIDEDIKGGSEINHALNIKVDDSKLHTFYSGDPETTTANLTHDTINYLETLNYILDIDATNGGKAYTSIPNYDSSKLNFNDQVNKYTSDKLTFDDDENPNDYYVYLYHKIKEDKIRVQQKQIEEVIHYVDEDDAYDKQGNLKDLATPYISDTLTFSRDANVDQVTGKTVSWNNWSIGTFDSHKNASISNYTIDLESKIFSQKLNGKATHLADITSDQVSAINAFANKDAQKEIDALPKGKSLIEIVIPYKHNAQKPEPPKNPGDTPSTPTNVPDTPPAPSNPVIPSTSTPSDNPITPNIPSVSNSKKTNNKTTDLS</sequence>